<evidence type="ECO:0000313" key="3">
    <source>
        <dbReference type="Proteomes" id="UP000183832"/>
    </source>
</evidence>
<feature type="signal peptide" evidence="1">
    <location>
        <begin position="1"/>
        <end position="30"/>
    </location>
</feature>
<keyword evidence="3" id="KW-1185">Reference proteome</keyword>
<evidence type="ECO:0000256" key="1">
    <source>
        <dbReference type="SAM" id="SignalP"/>
    </source>
</evidence>
<gene>
    <name evidence="2" type="ORF">CLUMA_CG011135</name>
</gene>
<name>A0A1J1IC28_9DIPT</name>
<accession>A0A1J1IC28</accession>
<dbReference type="Proteomes" id="UP000183832">
    <property type="component" value="Unassembled WGS sequence"/>
</dbReference>
<dbReference type="AlphaFoldDB" id="A0A1J1IC28"/>
<evidence type="ECO:0000313" key="2">
    <source>
        <dbReference type="EMBL" id="CRK97755.1"/>
    </source>
</evidence>
<feature type="chain" id="PRO_5013198770" evidence="1">
    <location>
        <begin position="31"/>
        <end position="70"/>
    </location>
</feature>
<sequence length="70" mass="7603">MSIHSTFVAYGMKFIMLFVALFAFICSAMALTCTAGLKDINGVCGVQRPVHGECPNNTKFDINKNLCVAK</sequence>
<protein>
    <submittedName>
        <fullName evidence="2">CLUMA_CG011135, isoform A</fullName>
    </submittedName>
</protein>
<proteinExistence type="predicted"/>
<keyword evidence="1" id="KW-0732">Signal</keyword>
<organism evidence="2 3">
    <name type="scientific">Clunio marinus</name>
    <dbReference type="NCBI Taxonomy" id="568069"/>
    <lineage>
        <taxon>Eukaryota</taxon>
        <taxon>Metazoa</taxon>
        <taxon>Ecdysozoa</taxon>
        <taxon>Arthropoda</taxon>
        <taxon>Hexapoda</taxon>
        <taxon>Insecta</taxon>
        <taxon>Pterygota</taxon>
        <taxon>Neoptera</taxon>
        <taxon>Endopterygota</taxon>
        <taxon>Diptera</taxon>
        <taxon>Nematocera</taxon>
        <taxon>Chironomoidea</taxon>
        <taxon>Chironomidae</taxon>
        <taxon>Clunio</taxon>
    </lineage>
</organism>
<dbReference type="EMBL" id="CVRI01000047">
    <property type="protein sequence ID" value="CRK97755.1"/>
    <property type="molecule type" value="Genomic_DNA"/>
</dbReference>
<reference evidence="2 3" key="1">
    <citation type="submission" date="2015-04" db="EMBL/GenBank/DDBJ databases">
        <authorList>
            <person name="Syromyatnikov M.Y."/>
            <person name="Popov V.N."/>
        </authorList>
    </citation>
    <scope>NUCLEOTIDE SEQUENCE [LARGE SCALE GENOMIC DNA]</scope>
</reference>
<dbReference type="OrthoDB" id="8010853at2759"/>